<dbReference type="PIRSF" id="PIRSF032025">
    <property type="entry name" value="UCP032025"/>
    <property type="match status" value="1"/>
</dbReference>
<evidence type="ECO:0000313" key="2">
    <source>
        <dbReference type="Proteomes" id="UP000253759"/>
    </source>
</evidence>
<gene>
    <name evidence="1" type="ORF">DVH29_04420</name>
</gene>
<protein>
    <submittedName>
        <fullName evidence="1">DUF1489 family protein</fullName>
    </submittedName>
</protein>
<dbReference type="Pfam" id="PF07370">
    <property type="entry name" value="DUF1489"/>
    <property type="match status" value="1"/>
</dbReference>
<dbReference type="OrthoDB" id="9798292at2"/>
<organism evidence="1 2">
    <name type="scientific">Pelagibacterium lacus</name>
    <dbReference type="NCBI Taxonomy" id="2282655"/>
    <lineage>
        <taxon>Bacteria</taxon>
        <taxon>Pseudomonadati</taxon>
        <taxon>Pseudomonadota</taxon>
        <taxon>Alphaproteobacteria</taxon>
        <taxon>Hyphomicrobiales</taxon>
        <taxon>Devosiaceae</taxon>
        <taxon>Pelagibacterium</taxon>
    </lineage>
</organism>
<evidence type="ECO:0000313" key="1">
    <source>
        <dbReference type="EMBL" id="RDE09790.1"/>
    </source>
</evidence>
<name>A0A369W8W0_9HYPH</name>
<dbReference type="AlphaFoldDB" id="A0A369W8W0"/>
<dbReference type="Proteomes" id="UP000253759">
    <property type="component" value="Unassembled WGS sequence"/>
</dbReference>
<dbReference type="EMBL" id="QQNH01000004">
    <property type="protein sequence ID" value="RDE09790.1"/>
    <property type="molecule type" value="Genomic_DNA"/>
</dbReference>
<sequence>MNIIKLCVGATSIEDLVNWRAERRAQGLGRADGLNVHRTRMMPRRADEIVGQGSLYWVMGGVIRCRQKIVALDAATDHEGRACCEIVMDPRIIRTQPYPRRPFQGWRYLAPDDAPPDMDVSEDAPSDSMARELAALGLL</sequence>
<accession>A0A369W8W0</accession>
<reference evidence="2" key="1">
    <citation type="submission" date="2018-07" db="EMBL/GenBank/DDBJ databases">
        <authorList>
            <person name="Liu B.-T."/>
            <person name="Du Z."/>
        </authorList>
    </citation>
    <scope>NUCLEOTIDE SEQUENCE [LARGE SCALE GENOMIC DNA]</scope>
    <source>
        <strain evidence="2">XYN52</strain>
    </source>
</reference>
<comment type="caution">
    <text evidence="1">The sequence shown here is derived from an EMBL/GenBank/DDBJ whole genome shotgun (WGS) entry which is preliminary data.</text>
</comment>
<dbReference type="RefSeq" id="WP_114644953.1">
    <property type="nucleotide sequence ID" value="NZ_QQNH01000004.1"/>
</dbReference>
<dbReference type="InterPro" id="IPR008320">
    <property type="entry name" value="UCP032025"/>
</dbReference>
<proteinExistence type="predicted"/>
<keyword evidence="2" id="KW-1185">Reference proteome</keyword>